<feature type="coiled-coil region" evidence="1">
    <location>
        <begin position="14"/>
        <end position="41"/>
    </location>
</feature>
<feature type="transmembrane region" description="Helical" evidence="2">
    <location>
        <begin position="132"/>
        <end position="151"/>
    </location>
</feature>
<name>A0A4Z1R232_9GAMM</name>
<reference evidence="3 4" key="1">
    <citation type="submission" date="2019-01" db="EMBL/GenBank/DDBJ databases">
        <authorList>
            <person name="Zhang S."/>
        </authorList>
    </citation>
    <scope>NUCLEOTIDE SEQUENCE [LARGE SCALE GENOMIC DNA]</scope>
    <source>
        <strain evidence="3 4">1626</strain>
    </source>
</reference>
<dbReference type="AlphaFoldDB" id="A0A4Z1R232"/>
<dbReference type="EMBL" id="SPUH01000001">
    <property type="protein sequence ID" value="TKS53704.1"/>
    <property type="molecule type" value="Genomic_DNA"/>
</dbReference>
<sequence length="173" mass="19540">MERIYDFKTTAELNRIASNNREFANQRLKMLREEHKAILDRIAAEGRTEELEIELLANAGATKEMMEFSVGKAKIHRVTVAYKAWLVFKPLIIWPLSVGLLFAATLILMFIVQQFSEDAATLVMLGGFQLSGMLFGLASLAGTVVAVIRLFSSRETLFTQLPDRVKPRFTRDS</sequence>
<accession>A0A4Z1R232</accession>
<evidence type="ECO:0000256" key="1">
    <source>
        <dbReference type="SAM" id="Coils"/>
    </source>
</evidence>
<keyword evidence="2" id="KW-0472">Membrane</keyword>
<proteinExistence type="predicted"/>
<evidence type="ECO:0000256" key="2">
    <source>
        <dbReference type="SAM" id="Phobius"/>
    </source>
</evidence>
<evidence type="ECO:0000313" key="4">
    <source>
        <dbReference type="Proteomes" id="UP000298681"/>
    </source>
</evidence>
<protein>
    <submittedName>
        <fullName evidence="3">Uncharacterized protein</fullName>
    </submittedName>
</protein>
<dbReference type="RefSeq" id="WP_134673089.1">
    <property type="nucleotide sequence ID" value="NZ_SPUH01000001.1"/>
</dbReference>
<gene>
    <name evidence="3" type="ORF">E4582_02230</name>
</gene>
<dbReference type="Proteomes" id="UP000298681">
    <property type="component" value="Unassembled WGS sequence"/>
</dbReference>
<feature type="transmembrane region" description="Helical" evidence="2">
    <location>
        <begin position="91"/>
        <end position="112"/>
    </location>
</feature>
<keyword evidence="2" id="KW-0812">Transmembrane</keyword>
<keyword evidence="1" id="KW-0175">Coiled coil</keyword>
<keyword evidence="4" id="KW-1185">Reference proteome</keyword>
<comment type="caution">
    <text evidence="3">The sequence shown here is derived from an EMBL/GenBank/DDBJ whole genome shotgun (WGS) entry which is preliminary data.</text>
</comment>
<evidence type="ECO:0000313" key="3">
    <source>
        <dbReference type="EMBL" id="TKS53704.1"/>
    </source>
</evidence>
<keyword evidence="2" id="KW-1133">Transmembrane helix</keyword>
<organism evidence="3 4">
    <name type="scientific">Luteimonas yindakuii</name>
    <dbReference type="NCBI Taxonomy" id="2565782"/>
    <lineage>
        <taxon>Bacteria</taxon>
        <taxon>Pseudomonadati</taxon>
        <taxon>Pseudomonadota</taxon>
        <taxon>Gammaproteobacteria</taxon>
        <taxon>Lysobacterales</taxon>
        <taxon>Lysobacteraceae</taxon>
        <taxon>Luteimonas</taxon>
    </lineage>
</organism>